<organism evidence="2 3">
    <name type="scientific">Pseudogulbenkiania ferrooxidans 2002</name>
    <dbReference type="NCBI Taxonomy" id="279714"/>
    <lineage>
        <taxon>Bacteria</taxon>
        <taxon>Pseudomonadati</taxon>
        <taxon>Pseudomonadota</taxon>
        <taxon>Betaproteobacteria</taxon>
        <taxon>Neisseriales</taxon>
        <taxon>Chromobacteriaceae</taxon>
        <taxon>Pseudogulbenkiania</taxon>
    </lineage>
</organism>
<dbReference type="EMBL" id="ACIS01000006">
    <property type="protein sequence ID" value="EEG08239.1"/>
    <property type="molecule type" value="Genomic_DNA"/>
</dbReference>
<accession>B9Z507</accession>
<gene>
    <name evidence="2" type="ORF">FuraDRAFT_2442</name>
</gene>
<proteinExistence type="predicted"/>
<evidence type="ECO:0000313" key="3">
    <source>
        <dbReference type="Proteomes" id="UP000003165"/>
    </source>
</evidence>
<dbReference type="RefSeq" id="WP_008954462.1">
    <property type="nucleotide sequence ID" value="NZ_ACIS01000006.1"/>
</dbReference>
<evidence type="ECO:0000313" key="2">
    <source>
        <dbReference type="EMBL" id="EEG08239.1"/>
    </source>
</evidence>
<reference evidence="2 3" key="1">
    <citation type="submission" date="2009-02" db="EMBL/GenBank/DDBJ databases">
        <title>Sequencing of the draft genome and assembly of Lutiella nitroferrum 2002.</title>
        <authorList>
            <consortium name="US DOE Joint Genome Institute (JGI-PGF)"/>
            <person name="Lucas S."/>
            <person name="Copeland A."/>
            <person name="Lapidus A."/>
            <person name="Glavina del Rio T."/>
            <person name="Tice H."/>
            <person name="Bruce D."/>
            <person name="Goodwin L."/>
            <person name="Pitluck S."/>
            <person name="Larimer F."/>
            <person name="Land M.L."/>
            <person name="Hauser L."/>
            <person name="Coates J.D."/>
        </authorList>
    </citation>
    <scope>NUCLEOTIDE SEQUENCE [LARGE SCALE GENOMIC DNA]</scope>
    <source>
        <strain evidence="2 3">2002</strain>
    </source>
</reference>
<evidence type="ECO:0000256" key="1">
    <source>
        <dbReference type="SAM" id="MobiDB-lite"/>
    </source>
</evidence>
<feature type="compositionally biased region" description="Polar residues" evidence="1">
    <location>
        <begin position="122"/>
        <end position="131"/>
    </location>
</feature>
<dbReference type="Proteomes" id="UP000003165">
    <property type="component" value="Unassembled WGS sequence"/>
</dbReference>
<dbReference type="AlphaFoldDB" id="B9Z507"/>
<feature type="region of interest" description="Disordered" evidence="1">
    <location>
        <begin position="107"/>
        <end position="135"/>
    </location>
</feature>
<name>B9Z507_9NEIS</name>
<sequence length="171" mass="17640">MEKVPYPNTSKHTEFIGGVMIPPGEVRGIDPTHHPKYRAAEAMEETASAMHIVDVLLAGPVSHLLAALPSLAIEDVEQLGEREQEGAARKEVLAAVSERLLEHAAAQHNTTEQGGTGESGAGTAQTGTEQSAGPVIFGVDLAAGADQTGTTTVVVPAPADETTTTAKAAKK</sequence>
<comment type="caution">
    <text evidence="2">The sequence shown here is derived from an EMBL/GenBank/DDBJ whole genome shotgun (WGS) entry which is preliminary data.</text>
</comment>
<protein>
    <submittedName>
        <fullName evidence="2">Uncharacterized protein</fullName>
    </submittedName>
</protein>
<feature type="region of interest" description="Disordered" evidence="1">
    <location>
        <begin position="150"/>
        <end position="171"/>
    </location>
</feature>
<keyword evidence="3" id="KW-1185">Reference proteome</keyword>